<dbReference type="EMBL" id="FQTV01000001">
    <property type="protein sequence ID" value="SHE31880.1"/>
    <property type="molecule type" value="Genomic_DNA"/>
</dbReference>
<dbReference type="OrthoDB" id="1489355at2"/>
<keyword evidence="6" id="KW-0732">Signal</keyword>
<keyword evidence="2 5" id="KW-0645">Protease</keyword>
<evidence type="ECO:0000256" key="5">
    <source>
        <dbReference type="PROSITE-ProRule" id="PRU01240"/>
    </source>
</evidence>
<dbReference type="InterPro" id="IPR022398">
    <property type="entry name" value="Peptidase_S8_His-AS"/>
</dbReference>
<dbReference type="AlphaFoldDB" id="A0A1M4SI55"/>
<dbReference type="InterPro" id="IPR036852">
    <property type="entry name" value="Peptidase_S8/S53_dom_sf"/>
</dbReference>
<name>A0A1M4SI55_9BACE</name>
<dbReference type="InterPro" id="IPR054399">
    <property type="entry name" value="Fervidolysin-like_N_prodom"/>
</dbReference>
<dbReference type="PROSITE" id="PS00137">
    <property type="entry name" value="SUBTILASE_HIS"/>
    <property type="match status" value="1"/>
</dbReference>
<feature type="active site" description="Charge relay system" evidence="5">
    <location>
        <position position="418"/>
    </location>
</feature>
<evidence type="ECO:0000259" key="7">
    <source>
        <dbReference type="Pfam" id="PF00082"/>
    </source>
</evidence>
<feature type="domain" description="Peptidase S8/S53" evidence="7">
    <location>
        <begin position="182"/>
        <end position="451"/>
    </location>
</feature>
<feature type="active site" description="Charge relay system" evidence="5">
    <location>
        <position position="246"/>
    </location>
</feature>
<dbReference type="InterPro" id="IPR015500">
    <property type="entry name" value="Peptidase_S8_subtilisin-rel"/>
</dbReference>
<keyword evidence="3 5" id="KW-0378">Hydrolase</keyword>
<evidence type="ECO:0000256" key="4">
    <source>
        <dbReference type="ARBA" id="ARBA00022825"/>
    </source>
</evidence>
<sequence length="472" mass="48663">MKKCLANPIFSAIILLGSTVVLTTGCSDEESLTVINSQTGTGVQTRAVSSSSSDSLFVANEVIVKFKSNSSSAARDSALSNVNGVVAEKILTRAMKRNGDKDGVTLVKTSKNVQEAVGLLKKLDAVEYAEPNYIYTIDETANDAYFADGTLWGMYGPSTSPANEFGCDAASAWAAGHTGSGDIYVGVIDEGYMYTHEDLAANAGTNPGEIAGNRIDDDGNGYVDDVYGWNFAGNNNKVFDAALDDHGTHVAGIIGASGNNGVGVAGVCWNVKLLSGKFMGRKGGTTADAIKAIDYFTELKKAGVNIVATNNSWSGSGYSQALYDAIERANSAGIIFVAAAGNDGFNDDGLLASYPAAYSNSNIISVASITNTGALSSFSNYGPKSVDLAAPGSDIMSCVPLKSKGNVYSSYALESGTSMAAPHVTGAVVLYMASHPGASVSETINAILNSTIPTPSLSGKCVTGGRLNLSGF</sequence>
<proteinExistence type="inferred from homology"/>
<gene>
    <name evidence="9" type="ORF">SAMN05444405_101107</name>
</gene>
<feature type="signal peptide" evidence="6">
    <location>
        <begin position="1"/>
        <end position="23"/>
    </location>
</feature>
<reference evidence="9 10" key="1">
    <citation type="submission" date="2016-11" db="EMBL/GenBank/DDBJ databases">
        <authorList>
            <person name="Jaros S."/>
            <person name="Januszkiewicz K."/>
            <person name="Wedrychowicz H."/>
        </authorList>
    </citation>
    <scope>NUCLEOTIDE SEQUENCE [LARGE SCALE GENOMIC DNA]</scope>
    <source>
        <strain evidence="9 10">DSM 26991</strain>
    </source>
</reference>
<dbReference type="InterPro" id="IPR050131">
    <property type="entry name" value="Peptidase_S8_subtilisin-like"/>
</dbReference>
<dbReference type="CDD" id="cd07473">
    <property type="entry name" value="Peptidases_S8_Subtilisin_like"/>
    <property type="match status" value="1"/>
</dbReference>
<dbReference type="Pfam" id="PF22148">
    <property type="entry name" value="Fervidolysin_NPro-like"/>
    <property type="match status" value="1"/>
</dbReference>
<evidence type="ECO:0000313" key="10">
    <source>
        <dbReference type="Proteomes" id="UP000184509"/>
    </source>
</evidence>
<organism evidence="9 10">
    <name type="scientific">Bacteroides luti</name>
    <dbReference type="NCBI Taxonomy" id="1297750"/>
    <lineage>
        <taxon>Bacteria</taxon>
        <taxon>Pseudomonadati</taxon>
        <taxon>Bacteroidota</taxon>
        <taxon>Bacteroidia</taxon>
        <taxon>Bacteroidales</taxon>
        <taxon>Bacteroidaceae</taxon>
        <taxon>Bacteroides</taxon>
    </lineage>
</organism>
<evidence type="ECO:0000256" key="1">
    <source>
        <dbReference type="ARBA" id="ARBA00011073"/>
    </source>
</evidence>
<dbReference type="PRINTS" id="PR00723">
    <property type="entry name" value="SUBTILISIN"/>
</dbReference>
<feature type="chain" id="PRO_5012725268" evidence="6">
    <location>
        <begin position="24"/>
        <end position="472"/>
    </location>
</feature>
<keyword evidence="4 5" id="KW-0720">Serine protease</keyword>
<dbReference type="GO" id="GO:0004252">
    <property type="term" value="F:serine-type endopeptidase activity"/>
    <property type="evidence" value="ECO:0007669"/>
    <property type="project" value="UniProtKB-UniRule"/>
</dbReference>
<dbReference type="InterPro" id="IPR000209">
    <property type="entry name" value="Peptidase_S8/S53_dom"/>
</dbReference>
<dbReference type="PANTHER" id="PTHR43806">
    <property type="entry name" value="PEPTIDASE S8"/>
    <property type="match status" value="1"/>
</dbReference>
<evidence type="ECO:0000256" key="6">
    <source>
        <dbReference type="SAM" id="SignalP"/>
    </source>
</evidence>
<accession>A0A1M4SI55</accession>
<dbReference type="InterPro" id="IPR023828">
    <property type="entry name" value="Peptidase_S8_Ser-AS"/>
</dbReference>
<dbReference type="Proteomes" id="UP000184509">
    <property type="component" value="Unassembled WGS sequence"/>
</dbReference>
<dbReference type="GO" id="GO:0006508">
    <property type="term" value="P:proteolysis"/>
    <property type="evidence" value="ECO:0007669"/>
    <property type="project" value="UniProtKB-KW"/>
</dbReference>
<feature type="active site" description="Charge relay system" evidence="5">
    <location>
        <position position="189"/>
    </location>
</feature>
<protein>
    <submittedName>
        <fullName evidence="9">Subtilase family protein</fullName>
    </submittedName>
</protein>
<dbReference type="PROSITE" id="PS00138">
    <property type="entry name" value="SUBTILASE_SER"/>
    <property type="match status" value="1"/>
</dbReference>
<evidence type="ECO:0000256" key="3">
    <source>
        <dbReference type="ARBA" id="ARBA00022801"/>
    </source>
</evidence>
<dbReference type="SUPFAM" id="SSF52743">
    <property type="entry name" value="Subtilisin-like"/>
    <property type="match status" value="1"/>
</dbReference>
<dbReference type="PANTHER" id="PTHR43806:SF11">
    <property type="entry name" value="CEREVISIN-RELATED"/>
    <property type="match status" value="1"/>
</dbReference>
<dbReference type="Gene3D" id="3.40.50.200">
    <property type="entry name" value="Peptidase S8/S53 domain"/>
    <property type="match status" value="1"/>
</dbReference>
<dbReference type="PROSITE" id="PS51257">
    <property type="entry name" value="PROKAR_LIPOPROTEIN"/>
    <property type="match status" value="1"/>
</dbReference>
<dbReference type="PROSITE" id="PS51892">
    <property type="entry name" value="SUBTILASE"/>
    <property type="match status" value="1"/>
</dbReference>
<feature type="domain" description="Fervidolysin-like N-terminal prodomain" evidence="8">
    <location>
        <begin position="46"/>
        <end position="132"/>
    </location>
</feature>
<evidence type="ECO:0000259" key="8">
    <source>
        <dbReference type="Pfam" id="PF22148"/>
    </source>
</evidence>
<evidence type="ECO:0000313" key="9">
    <source>
        <dbReference type="EMBL" id="SHE31880.1"/>
    </source>
</evidence>
<dbReference type="InterPro" id="IPR034204">
    <property type="entry name" value="PfSUB1-like_cat_dom"/>
</dbReference>
<evidence type="ECO:0000256" key="2">
    <source>
        <dbReference type="ARBA" id="ARBA00022670"/>
    </source>
</evidence>
<comment type="similarity">
    <text evidence="1 5">Belongs to the peptidase S8 family.</text>
</comment>
<dbReference type="STRING" id="1297750.SAMN05444405_101107"/>
<dbReference type="RefSeq" id="WP_073398805.1">
    <property type="nucleotide sequence ID" value="NZ_FQTV01000001.1"/>
</dbReference>
<keyword evidence="10" id="KW-1185">Reference proteome</keyword>
<dbReference type="Pfam" id="PF00082">
    <property type="entry name" value="Peptidase_S8"/>
    <property type="match status" value="1"/>
</dbReference>